<dbReference type="PANTHER" id="PTHR36933">
    <property type="entry name" value="SLL0788 PROTEIN"/>
    <property type="match status" value="1"/>
</dbReference>
<sequence>MRARAGVLVAACLSVAACGKGDAPKSTPHADGMAMDAAPGDSAATRGYRESMAGMMKASPAYSGDADVDFNRQMLVHHQAAVAMAEVELAHGRDPESLALARAVIKAQRAEIDAITAWLEKHPVR</sequence>
<feature type="domain" description="DUF305" evidence="2">
    <location>
        <begin position="51"/>
        <end position="119"/>
    </location>
</feature>
<accession>A0ABW4U0P0</accession>
<gene>
    <name evidence="3" type="ORF">ACFSGX_09860</name>
</gene>
<organism evidence="3 4">
    <name type="scientific">Sphingomonas arantia</name>
    <dbReference type="NCBI Taxonomy" id="1460676"/>
    <lineage>
        <taxon>Bacteria</taxon>
        <taxon>Pseudomonadati</taxon>
        <taxon>Pseudomonadota</taxon>
        <taxon>Alphaproteobacteria</taxon>
        <taxon>Sphingomonadales</taxon>
        <taxon>Sphingomonadaceae</taxon>
        <taxon>Sphingomonas</taxon>
    </lineage>
</organism>
<dbReference type="Gene3D" id="1.20.1260.10">
    <property type="match status" value="1"/>
</dbReference>
<evidence type="ECO:0000259" key="2">
    <source>
        <dbReference type="Pfam" id="PF03713"/>
    </source>
</evidence>
<feature type="region of interest" description="Disordered" evidence="1">
    <location>
        <begin position="23"/>
        <end position="42"/>
    </location>
</feature>
<name>A0ABW4U0P0_9SPHN</name>
<evidence type="ECO:0000256" key="1">
    <source>
        <dbReference type="SAM" id="MobiDB-lite"/>
    </source>
</evidence>
<evidence type="ECO:0000313" key="4">
    <source>
        <dbReference type="Proteomes" id="UP001597400"/>
    </source>
</evidence>
<dbReference type="PROSITE" id="PS51257">
    <property type="entry name" value="PROKAR_LIPOPROTEIN"/>
    <property type="match status" value="1"/>
</dbReference>
<evidence type="ECO:0000313" key="3">
    <source>
        <dbReference type="EMBL" id="MFD1951068.1"/>
    </source>
</evidence>
<dbReference type="PANTHER" id="PTHR36933:SF1">
    <property type="entry name" value="SLL0788 PROTEIN"/>
    <property type="match status" value="1"/>
</dbReference>
<dbReference type="Proteomes" id="UP001597400">
    <property type="component" value="Unassembled WGS sequence"/>
</dbReference>
<proteinExistence type="predicted"/>
<dbReference type="Pfam" id="PF03713">
    <property type="entry name" value="DUF305"/>
    <property type="match status" value="1"/>
</dbReference>
<dbReference type="EMBL" id="JBHUGS010000002">
    <property type="protein sequence ID" value="MFD1951068.1"/>
    <property type="molecule type" value="Genomic_DNA"/>
</dbReference>
<keyword evidence="4" id="KW-1185">Reference proteome</keyword>
<protein>
    <submittedName>
        <fullName evidence="3">DUF305 domain-containing protein</fullName>
    </submittedName>
</protein>
<dbReference type="RefSeq" id="WP_380929500.1">
    <property type="nucleotide sequence ID" value="NZ_JBHUGS010000002.1"/>
</dbReference>
<dbReference type="InterPro" id="IPR012347">
    <property type="entry name" value="Ferritin-like"/>
</dbReference>
<comment type="caution">
    <text evidence="3">The sequence shown here is derived from an EMBL/GenBank/DDBJ whole genome shotgun (WGS) entry which is preliminary data.</text>
</comment>
<feature type="compositionally biased region" description="Low complexity" evidence="1">
    <location>
        <begin position="30"/>
        <end position="42"/>
    </location>
</feature>
<reference evidence="4" key="1">
    <citation type="journal article" date="2019" name="Int. J. Syst. Evol. Microbiol.">
        <title>The Global Catalogue of Microorganisms (GCM) 10K type strain sequencing project: providing services to taxonomists for standard genome sequencing and annotation.</title>
        <authorList>
            <consortium name="The Broad Institute Genomics Platform"/>
            <consortium name="The Broad Institute Genome Sequencing Center for Infectious Disease"/>
            <person name="Wu L."/>
            <person name="Ma J."/>
        </authorList>
    </citation>
    <scope>NUCLEOTIDE SEQUENCE [LARGE SCALE GENOMIC DNA]</scope>
    <source>
        <strain evidence="4">CGMCC 1.12702</strain>
    </source>
</reference>
<dbReference type="InterPro" id="IPR005183">
    <property type="entry name" value="DUF305_CopM-like"/>
</dbReference>